<comment type="similarity">
    <text evidence="2">Belongs to the major facilitator superfamily.</text>
</comment>
<feature type="transmembrane region" description="Helical" evidence="25">
    <location>
        <begin position="20"/>
        <end position="37"/>
    </location>
</feature>
<evidence type="ECO:0000256" key="15">
    <source>
        <dbReference type="ARBA" id="ARBA00044899"/>
    </source>
</evidence>
<dbReference type="InterPro" id="IPR052187">
    <property type="entry name" value="MFSD1"/>
</dbReference>
<dbReference type="HOGENOM" id="CLU_001265_62_2_5"/>
<dbReference type="InterPro" id="IPR036259">
    <property type="entry name" value="MFS_trans_sf"/>
</dbReference>
<comment type="catalytic activity">
    <reaction evidence="15">
        <text>L-arginyl-L-alpha-amino acid(out) = L-arginyl-L-alpha-amino acid(in)</text>
        <dbReference type="Rhea" id="RHEA:79371"/>
        <dbReference type="ChEBI" id="CHEBI:84315"/>
    </reaction>
</comment>
<comment type="function">
    <text evidence="23">Lysosomal dipeptide uniporter that selectively exports lysine, arginine or histidine-containing dipeptides with a net positive charge from the lysosome lumen into the cytosol. Could play a role in a specific type of protein O-glycosylation indirectly regulating macrophages migration and tissue invasion. Also essential for liver homeostasis.</text>
</comment>
<dbReference type="EMBL" id="CP002850">
    <property type="protein sequence ID" value="AEH63464.1"/>
    <property type="molecule type" value="Genomic_DNA"/>
</dbReference>
<dbReference type="PANTHER" id="PTHR23512">
    <property type="entry name" value="MAJOR FACILITATOR SUPERFAMILY DOMAIN-CONTAINING PROTEIN 1"/>
    <property type="match status" value="1"/>
</dbReference>
<keyword evidence="4 25" id="KW-0812">Transmembrane</keyword>
<comment type="catalytic activity">
    <reaction evidence="13">
        <text>L-alpha-aminoacyl-L-lysine(out) = L-alpha-aminoacyl-L-lysine(in)</text>
        <dbReference type="Rhea" id="RHEA:79383"/>
        <dbReference type="ChEBI" id="CHEBI:229966"/>
    </reaction>
</comment>
<evidence type="ECO:0000256" key="23">
    <source>
        <dbReference type="ARBA" id="ARBA00045709"/>
    </source>
</evidence>
<comment type="catalytic activity">
    <reaction evidence="18">
        <text>L-histidyl-L-alpha-amino acid(out) = L-histidyl-L-alpha-amino acid(in)</text>
        <dbReference type="Rhea" id="RHEA:79379"/>
        <dbReference type="ChEBI" id="CHEBI:229964"/>
    </reaction>
</comment>
<keyword evidence="6 25" id="KW-0472">Membrane</keyword>
<dbReference type="Proteomes" id="UP000001494">
    <property type="component" value="Chromosome"/>
</dbReference>
<comment type="catalytic activity">
    <reaction evidence="20">
        <text>L-lysyl-glycine(out) = L-lysyl-glycine(in)</text>
        <dbReference type="Rhea" id="RHEA:79407"/>
        <dbReference type="ChEBI" id="CHEBI:191202"/>
    </reaction>
</comment>
<sequence length="424" mass="46040">MSSHTDLNAQKSEQALNPVYVLAWLLCAVFYFYQYAIRATPGIMQGILTENWGHNPLGIMVPLYYVAYAGMALIAGFLLDRYGAHKTIPAGIALVTIGSLFFARGYEWLAITGFTLQAVGSIFAFLGASYIAARYLPQRMLAIFVGFTECLGMAGAAFGSKLVSIFLDPAGAFHVQWQKIWIAFAIIGAILTVSTFIVMPHGKKDEEEEQRQKLDFSSLIQPFRLIFSNPQSWLAGVIGGLLFAPTTIGILAWGASFFSKGEHISIAEAATLVSMVPLGWVIGCPLIGYISDKIGHRRPVLIGGSSLLLLSYISLLYLPTAILPAYMPPLLMGIASGAAMLPFSVMKEVNPPEVKGTAAGIMNFLVFLTSSLMSPVITGLIGSHNQNLTLADFHRGFMPLIVGIALAIFLSFFLRETGWKHSQK</sequence>
<evidence type="ECO:0000256" key="25">
    <source>
        <dbReference type="SAM" id="Phobius"/>
    </source>
</evidence>
<reference evidence="27 28" key="1">
    <citation type="journal article" date="2011" name="J. Bacteriol.">
        <title>Genome sequence of the ethanol-producing Zymomonas mobilis subsp. mobilis lectotype strain ATCC 10988.</title>
        <authorList>
            <person name="Pappas K.M."/>
            <person name="Kouvelis V.N."/>
            <person name="Saunders E."/>
            <person name="Brettin T.S."/>
            <person name="Bruce D."/>
            <person name="Detter C."/>
            <person name="Balakireva M."/>
            <person name="Han C.S."/>
            <person name="Savvakis G."/>
            <person name="Kyrpides N.C."/>
            <person name="Typas M.A."/>
        </authorList>
    </citation>
    <scope>NUCLEOTIDE SEQUENCE [LARGE SCALE GENOMIC DNA]</scope>
    <source>
        <strain evidence="28">ATCC 10988 / DSM 424 / CCUG 17860 / LMG 404 / NCIMB 8938 / NRRL B-806 / ZM1</strain>
    </source>
</reference>
<keyword evidence="5 25" id="KW-1133">Transmembrane helix</keyword>
<dbReference type="OrthoDB" id="9771451at2"/>
<feature type="transmembrane region" description="Helical" evidence="25">
    <location>
        <begin position="57"/>
        <end position="79"/>
    </location>
</feature>
<feature type="transmembrane region" description="Helical" evidence="25">
    <location>
        <begin position="357"/>
        <end position="377"/>
    </location>
</feature>
<dbReference type="CDD" id="cd06174">
    <property type="entry name" value="MFS"/>
    <property type="match status" value="1"/>
</dbReference>
<organism evidence="27 28">
    <name type="scientific">Zymomonas mobilis subsp. mobilis (strain ATCC 10988 / DSM 424 / LMG 404 / NCIMB 8938 / NRRL B-806 / ZM1)</name>
    <dbReference type="NCBI Taxonomy" id="555217"/>
    <lineage>
        <taxon>Bacteria</taxon>
        <taxon>Pseudomonadati</taxon>
        <taxon>Pseudomonadota</taxon>
        <taxon>Alphaproteobacteria</taxon>
        <taxon>Sphingomonadales</taxon>
        <taxon>Zymomonadaceae</taxon>
        <taxon>Zymomonas</taxon>
    </lineage>
</organism>
<evidence type="ECO:0000256" key="17">
    <source>
        <dbReference type="ARBA" id="ARBA00044903"/>
    </source>
</evidence>
<evidence type="ECO:0000256" key="24">
    <source>
        <dbReference type="ARBA" id="ARBA00046376"/>
    </source>
</evidence>
<feature type="transmembrane region" description="Helical" evidence="25">
    <location>
        <begin position="300"/>
        <end position="319"/>
    </location>
</feature>
<comment type="catalytic activity">
    <reaction evidence="11">
        <text>L-alpha-aminoacyl-L-histidine(out) = L-alpha-aminoacyl-L-histidine(in)</text>
        <dbReference type="Rhea" id="RHEA:79375"/>
        <dbReference type="ChEBI" id="CHEBI:229967"/>
    </reaction>
</comment>
<evidence type="ECO:0000313" key="28">
    <source>
        <dbReference type="Proteomes" id="UP000001494"/>
    </source>
</evidence>
<comment type="catalytic activity">
    <reaction evidence="8">
        <text>L-lysyl-L-alanine(out) = L-lysyl-L-alanine(in)</text>
        <dbReference type="Rhea" id="RHEA:79399"/>
        <dbReference type="ChEBI" id="CHEBI:229954"/>
    </reaction>
</comment>
<feature type="transmembrane region" description="Helical" evidence="25">
    <location>
        <begin position="140"/>
        <end position="160"/>
    </location>
</feature>
<feature type="transmembrane region" description="Helical" evidence="25">
    <location>
        <begin position="264"/>
        <end position="288"/>
    </location>
</feature>
<comment type="catalytic activity">
    <reaction evidence="17">
        <text>L-arginyl-glycine(out) = L-arginyl-glycine(in)</text>
        <dbReference type="Rhea" id="RHEA:79391"/>
        <dbReference type="ChEBI" id="CHEBI:229955"/>
    </reaction>
</comment>
<comment type="catalytic activity">
    <reaction evidence="10">
        <text>L-alpha-aminoacyl-L-arginine(out) = L-alpha-aminoacyl-L-arginine(in)</text>
        <dbReference type="Rhea" id="RHEA:79367"/>
        <dbReference type="ChEBI" id="CHEBI:229968"/>
    </reaction>
</comment>
<dbReference type="AlphaFoldDB" id="A0A0H3G3R6"/>
<evidence type="ECO:0000256" key="11">
    <source>
        <dbReference type="ARBA" id="ARBA00044884"/>
    </source>
</evidence>
<evidence type="ECO:0000256" key="2">
    <source>
        <dbReference type="ARBA" id="ARBA00008335"/>
    </source>
</evidence>
<evidence type="ECO:0000256" key="21">
    <source>
        <dbReference type="ARBA" id="ARBA00044985"/>
    </source>
</evidence>
<dbReference type="KEGG" id="zmm:Zmob_1650"/>
<dbReference type="PANTHER" id="PTHR23512:SF3">
    <property type="entry name" value="MAJOR FACILITATOR SUPERFAMILY DOMAIN-CONTAINING PROTEIN 1"/>
    <property type="match status" value="1"/>
</dbReference>
<evidence type="ECO:0000256" key="3">
    <source>
        <dbReference type="ARBA" id="ARBA00022448"/>
    </source>
</evidence>
<evidence type="ECO:0000256" key="16">
    <source>
        <dbReference type="ARBA" id="ARBA00044900"/>
    </source>
</evidence>
<proteinExistence type="inferred from homology"/>
<comment type="catalytic activity">
    <reaction evidence="12">
        <text>L-lysyl-L-alpha-amino acid(out) = L-lysyl-L-alpha-amino acid(in)</text>
        <dbReference type="Rhea" id="RHEA:79387"/>
        <dbReference type="ChEBI" id="CHEBI:229965"/>
    </reaction>
</comment>
<comment type="subunit">
    <text evidence="24">Homodimer. Interacts with lysosomal protein GLMP (via lumenal domain); the interaction starts while both proteins are still in the endoplasmic reticulum and is required for stabilization of MFSD1 in lysosomes but has no direct effect on its targeting to lysosomes or transporter activity.</text>
</comment>
<evidence type="ECO:0000256" key="14">
    <source>
        <dbReference type="ARBA" id="ARBA00044898"/>
    </source>
</evidence>
<dbReference type="SUPFAM" id="SSF103473">
    <property type="entry name" value="MFS general substrate transporter"/>
    <property type="match status" value="1"/>
</dbReference>
<evidence type="ECO:0000256" key="8">
    <source>
        <dbReference type="ARBA" id="ARBA00044876"/>
    </source>
</evidence>
<dbReference type="eggNOG" id="COG2271">
    <property type="taxonomic scope" value="Bacteria"/>
</dbReference>
<evidence type="ECO:0000256" key="4">
    <source>
        <dbReference type="ARBA" id="ARBA00022692"/>
    </source>
</evidence>
<protein>
    <recommendedName>
        <fullName evidence="21">Lysosomal dipeptide transporter MFSD1</fullName>
    </recommendedName>
    <alternativeName>
        <fullName evidence="22">Major facilitator superfamily domain-containing protein 1</fullName>
    </alternativeName>
</protein>
<dbReference type="InterPro" id="IPR020846">
    <property type="entry name" value="MFS_dom"/>
</dbReference>
<evidence type="ECO:0000256" key="22">
    <source>
        <dbReference type="ARBA" id="ARBA00045018"/>
    </source>
</evidence>
<evidence type="ECO:0000256" key="1">
    <source>
        <dbReference type="ARBA" id="ARBA00004155"/>
    </source>
</evidence>
<feature type="domain" description="Major facilitator superfamily (MFS) profile" evidence="26">
    <location>
        <begin position="1"/>
        <end position="419"/>
    </location>
</feature>
<keyword evidence="3" id="KW-0813">Transport</keyword>
<evidence type="ECO:0000256" key="5">
    <source>
        <dbReference type="ARBA" id="ARBA00022989"/>
    </source>
</evidence>
<comment type="catalytic activity">
    <reaction evidence="9">
        <text>L-histidyl-glycine(out) = L-histidyl-glycine(in)</text>
        <dbReference type="Rhea" id="RHEA:79395"/>
        <dbReference type="ChEBI" id="CHEBI:229957"/>
    </reaction>
</comment>
<comment type="subcellular location">
    <subcellularLocation>
        <location evidence="1">Lysosome membrane</location>
        <topology evidence="1">Multi-pass membrane protein</topology>
    </subcellularLocation>
</comment>
<dbReference type="InterPro" id="IPR011701">
    <property type="entry name" value="MFS"/>
</dbReference>
<feature type="transmembrane region" description="Helical" evidence="25">
    <location>
        <begin position="233"/>
        <end position="258"/>
    </location>
</feature>
<comment type="catalytic activity">
    <reaction evidence="19">
        <text>L-alanyl-L-lysine(out) = L-alanyl-L-lysine(in)</text>
        <dbReference type="Rhea" id="RHEA:79415"/>
        <dbReference type="ChEBI" id="CHEBI:192470"/>
    </reaction>
</comment>
<feature type="transmembrane region" description="Helical" evidence="25">
    <location>
        <begin position="109"/>
        <end position="133"/>
    </location>
</feature>
<evidence type="ECO:0000313" key="27">
    <source>
        <dbReference type="EMBL" id="AEH63464.1"/>
    </source>
</evidence>
<dbReference type="Gene3D" id="1.20.1250.20">
    <property type="entry name" value="MFS general substrate transporter like domains"/>
    <property type="match status" value="2"/>
</dbReference>
<accession>A0A0H3G3R6</accession>
<gene>
    <name evidence="27" type="ordered locus">Zmob_1650</name>
</gene>
<dbReference type="RefSeq" id="WP_014501188.1">
    <property type="nucleotide sequence ID" value="NC_017262.1"/>
</dbReference>
<comment type="catalytic activity">
    <reaction evidence="14">
        <text>L-aspartyl-L-lysine(out) = L-aspartyl-L-lysine(in)</text>
        <dbReference type="Rhea" id="RHEA:79411"/>
        <dbReference type="ChEBI" id="CHEBI:229953"/>
    </reaction>
</comment>
<evidence type="ECO:0000256" key="9">
    <source>
        <dbReference type="ARBA" id="ARBA00044878"/>
    </source>
</evidence>
<feature type="transmembrane region" description="Helical" evidence="25">
    <location>
        <begin position="325"/>
        <end position="345"/>
    </location>
</feature>
<evidence type="ECO:0000256" key="12">
    <source>
        <dbReference type="ARBA" id="ARBA00044891"/>
    </source>
</evidence>
<keyword evidence="7" id="KW-0458">Lysosome</keyword>
<evidence type="ECO:0000256" key="13">
    <source>
        <dbReference type="ARBA" id="ARBA00044893"/>
    </source>
</evidence>
<evidence type="ECO:0000256" key="18">
    <source>
        <dbReference type="ARBA" id="ARBA00044912"/>
    </source>
</evidence>
<dbReference type="Pfam" id="PF07690">
    <property type="entry name" value="MFS_1"/>
    <property type="match status" value="1"/>
</dbReference>
<feature type="transmembrane region" description="Helical" evidence="25">
    <location>
        <begin position="180"/>
        <end position="199"/>
    </location>
</feature>
<dbReference type="PROSITE" id="PS50850">
    <property type="entry name" value="MFS"/>
    <property type="match status" value="1"/>
</dbReference>
<evidence type="ECO:0000256" key="20">
    <source>
        <dbReference type="ARBA" id="ARBA00044924"/>
    </source>
</evidence>
<dbReference type="GO" id="GO:0005765">
    <property type="term" value="C:lysosomal membrane"/>
    <property type="evidence" value="ECO:0007669"/>
    <property type="project" value="UniProtKB-SubCell"/>
</dbReference>
<evidence type="ECO:0000256" key="10">
    <source>
        <dbReference type="ARBA" id="ARBA00044881"/>
    </source>
</evidence>
<evidence type="ECO:0000256" key="19">
    <source>
        <dbReference type="ARBA" id="ARBA00044919"/>
    </source>
</evidence>
<dbReference type="GO" id="GO:0022857">
    <property type="term" value="F:transmembrane transporter activity"/>
    <property type="evidence" value="ECO:0007669"/>
    <property type="project" value="InterPro"/>
</dbReference>
<comment type="catalytic activity">
    <reaction evidence="16">
        <text>L-lysyl-L-lysine(out) = L-lysyl-L-lysine(in)</text>
        <dbReference type="Rhea" id="RHEA:79403"/>
        <dbReference type="ChEBI" id="CHEBI:229956"/>
    </reaction>
</comment>
<feature type="transmembrane region" description="Helical" evidence="25">
    <location>
        <begin position="397"/>
        <end position="414"/>
    </location>
</feature>
<evidence type="ECO:0000256" key="6">
    <source>
        <dbReference type="ARBA" id="ARBA00023136"/>
    </source>
</evidence>
<name>A0A0H3G3R6_ZYMMA</name>
<evidence type="ECO:0000256" key="7">
    <source>
        <dbReference type="ARBA" id="ARBA00023228"/>
    </source>
</evidence>
<evidence type="ECO:0000259" key="26">
    <source>
        <dbReference type="PROSITE" id="PS50850"/>
    </source>
</evidence>